<evidence type="ECO:0000313" key="1">
    <source>
        <dbReference type="EMBL" id="KAH9521931.1"/>
    </source>
</evidence>
<organism evidence="1 2">
    <name type="scientific">Dermatophagoides farinae</name>
    <name type="common">American house dust mite</name>
    <dbReference type="NCBI Taxonomy" id="6954"/>
    <lineage>
        <taxon>Eukaryota</taxon>
        <taxon>Metazoa</taxon>
        <taxon>Ecdysozoa</taxon>
        <taxon>Arthropoda</taxon>
        <taxon>Chelicerata</taxon>
        <taxon>Arachnida</taxon>
        <taxon>Acari</taxon>
        <taxon>Acariformes</taxon>
        <taxon>Sarcoptiformes</taxon>
        <taxon>Astigmata</taxon>
        <taxon>Psoroptidia</taxon>
        <taxon>Analgoidea</taxon>
        <taxon>Pyroglyphidae</taxon>
        <taxon>Dermatophagoidinae</taxon>
        <taxon>Dermatophagoides</taxon>
    </lineage>
</organism>
<dbReference type="AlphaFoldDB" id="A0A922I735"/>
<reference evidence="1" key="1">
    <citation type="submission" date="2013-05" db="EMBL/GenBank/DDBJ databases">
        <authorList>
            <person name="Yim A.K.Y."/>
            <person name="Chan T.F."/>
            <person name="Ji K.M."/>
            <person name="Liu X.Y."/>
            <person name="Zhou J.W."/>
            <person name="Li R.Q."/>
            <person name="Yang K.Y."/>
            <person name="Li J."/>
            <person name="Li M."/>
            <person name="Law P.T.W."/>
            <person name="Wu Y.L."/>
            <person name="Cai Z.L."/>
            <person name="Qin H."/>
            <person name="Bao Y."/>
            <person name="Leung R.K.K."/>
            <person name="Ng P.K.S."/>
            <person name="Zou J."/>
            <person name="Zhong X.J."/>
            <person name="Ran P.X."/>
            <person name="Zhong N.S."/>
            <person name="Liu Z.G."/>
            <person name="Tsui S.K.W."/>
        </authorList>
    </citation>
    <scope>NUCLEOTIDE SEQUENCE</scope>
    <source>
        <strain evidence="1">Derf</strain>
        <tissue evidence="1">Whole organism</tissue>
    </source>
</reference>
<comment type="caution">
    <text evidence="1">The sequence shown here is derived from an EMBL/GenBank/DDBJ whole genome shotgun (WGS) entry which is preliminary data.</text>
</comment>
<evidence type="ECO:0000313" key="2">
    <source>
        <dbReference type="Proteomes" id="UP000790347"/>
    </source>
</evidence>
<sequence>MLCISDELWPVIKLLFRIRPIQLDVDVVLVFVVVVDNNVYDPTLSSLIIIMMNETYNYQC</sequence>
<keyword evidence="2" id="KW-1185">Reference proteome</keyword>
<dbReference type="EMBL" id="ASGP02000002">
    <property type="protein sequence ID" value="KAH9521931.1"/>
    <property type="molecule type" value="Genomic_DNA"/>
</dbReference>
<name>A0A922I735_DERFA</name>
<proteinExistence type="predicted"/>
<accession>A0A922I735</accession>
<gene>
    <name evidence="1" type="ORF">DERF_005544</name>
</gene>
<protein>
    <submittedName>
        <fullName evidence="1">Uncharacterized protein</fullName>
    </submittedName>
</protein>
<dbReference type="Proteomes" id="UP000790347">
    <property type="component" value="Unassembled WGS sequence"/>
</dbReference>
<reference evidence="1" key="2">
    <citation type="journal article" date="2022" name="Res Sq">
        <title>Comparative Genomics Reveals Insights into the Divergent Evolution of Astigmatic Mites and Household Pest Adaptations.</title>
        <authorList>
            <person name="Xiong Q."/>
            <person name="Wan A.T.-Y."/>
            <person name="Liu X.-Y."/>
            <person name="Fung C.S.-H."/>
            <person name="Xiao X."/>
            <person name="Malainual N."/>
            <person name="Hou J."/>
            <person name="Wang L."/>
            <person name="Wang M."/>
            <person name="Yang K."/>
            <person name="Cui Y."/>
            <person name="Leung E."/>
            <person name="Nong W."/>
            <person name="Shin S.-K."/>
            <person name="Au S."/>
            <person name="Jeong K.Y."/>
            <person name="Chew F.T."/>
            <person name="Hui J."/>
            <person name="Leung T.F."/>
            <person name="Tungtrongchitr A."/>
            <person name="Zhong N."/>
            <person name="Liu Z."/>
            <person name="Tsui S."/>
        </authorList>
    </citation>
    <scope>NUCLEOTIDE SEQUENCE</scope>
    <source>
        <strain evidence="1">Derf</strain>
        <tissue evidence="1">Whole organism</tissue>
    </source>
</reference>